<evidence type="ECO:0000313" key="3">
    <source>
        <dbReference type="Proteomes" id="UP000595140"/>
    </source>
</evidence>
<dbReference type="InterPro" id="IPR036691">
    <property type="entry name" value="Endo/exonu/phosph_ase_sf"/>
</dbReference>
<feature type="domain" description="Reverse transcriptase" evidence="1">
    <location>
        <begin position="390"/>
        <end position="658"/>
    </location>
</feature>
<dbReference type="PANTHER" id="PTHR33116">
    <property type="entry name" value="REVERSE TRANSCRIPTASE ZINC-BINDING DOMAIN-CONTAINING PROTEIN-RELATED-RELATED"/>
    <property type="match status" value="1"/>
</dbReference>
<evidence type="ECO:0000313" key="2">
    <source>
        <dbReference type="EMBL" id="VFQ73702.1"/>
    </source>
</evidence>
<dbReference type="PANTHER" id="PTHR33116:SF67">
    <property type="entry name" value="REVERSE TRANSCRIPTASE"/>
    <property type="match status" value="1"/>
</dbReference>
<dbReference type="Pfam" id="PF00078">
    <property type="entry name" value="RVT_1"/>
    <property type="match status" value="1"/>
</dbReference>
<accession>A0A484LBA5</accession>
<dbReference type="SUPFAM" id="SSF56672">
    <property type="entry name" value="DNA/RNA polymerases"/>
    <property type="match status" value="1"/>
</dbReference>
<dbReference type="AlphaFoldDB" id="A0A484LBA5"/>
<reference evidence="2 3" key="1">
    <citation type="submission" date="2018-04" db="EMBL/GenBank/DDBJ databases">
        <authorList>
            <person name="Vogel A."/>
        </authorList>
    </citation>
    <scope>NUCLEOTIDE SEQUENCE [LARGE SCALE GENOMIC DNA]</scope>
</reference>
<gene>
    <name evidence="2" type="ORF">CCAM_LOCUS15478</name>
</gene>
<dbReference type="SUPFAM" id="SSF56219">
    <property type="entry name" value="DNase I-like"/>
    <property type="match status" value="1"/>
</dbReference>
<dbReference type="Gene3D" id="3.60.10.10">
    <property type="entry name" value="Endonuclease/exonuclease/phosphatase"/>
    <property type="match status" value="1"/>
</dbReference>
<organism evidence="2 3">
    <name type="scientific">Cuscuta campestris</name>
    <dbReference type="NCBI Taxonomy" id="132261"/>
    <lineage>
        <taxon>Eukaryota</taxon>
        <taxon>Viridiplantae</taxon>
        <taxon>Streptophyta</taxon>
        <taxon>Embryophyta</taxon>
        <taxon>Tracheophyta</taxon>
        <taxon>Spermatophyta</taxon>
        <taxon>Magnoliopsida</taxon>
        <taxon>eudicotyledons</taxon>
        <taxon>Gunneridae</taxon>
        <taxon>Pentapetalae</taxon>
        <taxon>asterids</taxon>
        <taxon>lamiids</taxon>
        <taxon>Solanales</taxon>
        <taxon>Convolvulaceae</taxon>
        <taxon>Cuscuteae</taxon>
        <taxon>Cuscuta</taxon>
        <taxon>Cuscuta subgen. Grammica</taxon>
        <taxon>Cuscuta sect. Cleistogrammica</taxon>
    </lineage>
</organism>
<name>A0A484LBA5_9ASTE</name>
<evidence type="ECO:0000259" key="1">
    <source>
        <dbReference type="PROSITE" id="PS50878"/>
    </source>
</evidence>
<dbReference type="InterPro" id="IPR000477">
    <property type="entry name" value="RT_dom"/>
</dbReference>
<dbReference type="InterPro" id="IPR043502">
    <property type="entry name" value="DNA/RNA_pol_sf"/>
</dbReference>
<protein>
    <recommendedName>
        <fullName evidence="1">Reverse transcriptase domain-containing protein</fullName>
    </recommendedName>
</protein>
<dbReference type="CDD" id="cd01650">
    <property type="entry name" value="RT_nLTR_like"/>
    <property type="match status" value="1"/>
</dbReference>
<dbReference type="EMBL" id="OOIL02001249">
    <property type="protein sequence ID" value="VFQ73702.1"/>
    <property type="molecule type" value="Genomic_DNA"/>
</dbReference>
<dbReference type="OrthoDB" id="1745081at2759"/>
<dbReference type="Proteomes" id="UP000595140">
    <property type="component" value="Unassembled WGS sequence"/>
</dbReference>
<keyword evidence="3" id="KW-1185">Reference proteome</keyword>
<sequence>MISWNASSSTFWISSVYGLHSRVEREGLWTSLRSLALRSEPWIIGGDFNTVVSITEHKGEVCPDLGSIRDFANAISDCELVSPPFLGSQFTWTGKRGRGRVFRRLDRILLNESCMDSFPVLEVRHLGRGLSDHRPLLVKAFPNNNLGPKPFRFLNVWCSHDSFKDLIACTWGQNYQGGGMRGLAVKLTVLKKALIKWNKEVFGNIFDEVSKAEERLLSAERTFENDDCEANVIECNLATALLQQAHKKEEAFWSQKANVRWIAQGDASTAFFHSFVKGRRNRLFISSLKNDGGTLLSSQEEIAKAAVDHFTKVFSNIHEGDMGEILGHIPSFLLDEDNAMLGSLLDEEEIRKAIWKLNANSTVGADGYNGFFFRQAWDVIKVDVLKAVQEFFLGIPLPKAFGSTLITLIPKVEGAITLDQFRPISLSTFFSKILSRILSDRLKKVLPSLISPEQAAFQSGRSINQHVLMVKEMVHLLSSNARGGNCIIKLDLSKAFDRISWKYLEHVLLRFGFSQRVINLLLGNLRSTFFSVLVNGQPKGFFPMKCGVKQGDPLSPLLFILAMEGFTRNLLRLKAALSHFGNASGQAINFNKSQVIVHDKMRQEHKAKIRSILGIRCHTREFTYLGSVIVKGKLKKIHCQGLLQKFERRIAAWYSRKLNQMGRLILIKHVLSSIPLHILAVQEIPRSIVKCLHMFMANFFWGARDMGHKYHWRKWEKLCFPLLEGGIGVRDLGNCQRATAMDLWWKVQQGGTIWSSYMQQKYFRDGSFTAKVGRTKDYGVRQYLRKGTEQSRMKWSSDCRRRPPEELSAATSRRPLGGRCLAAELADIFFENLFCLIRQLIEVTRMMNKELSWKAGRTR</sequence>
<dbReference type="PROSITE" id="PS50878">
    <property type="entry name" value="RT_POL"/>
    <property type="match status" value="1"/>
</dbReference>
<dbReference type="InterPro" id="IPR005135">
    <property type="entry name" value="Endo/exonuclease/phosphatase"/>
</dbReference>
<proteinExistence type="predicted"/>
<dbReference type="Pfam" id="PF03372">
    <property type="entry name" value="Exo_endo_phos"/>
    <property type="match status" value="1"/>
</dbReference>